<feature type="compositionally biased region" description="Basic and acidic residues" evidence="1">
    <location>
        <begin position="88"/>
        <end position="105"/>
    </location>
</feature>
<feature type="compositionally biased region" description="Polar residues" evidence="1">
    <location>
        <begin position="33"/>
        <end position="50"/>
    </location>
</feature>
<organism evidence="2 3">
    <name type="scientific">Pelobates cultripes</name>
    <name type="common">Western spadefoot toad</name>
    <dbReference type="NCBI Taxonomy" id="61616"/>
    <lineage>
        <taxon>Eukaryota</taxon>
        <taxon>Metazoa</taxon>
        <taxon>Chordata</taxon>
        <taxon>Craniata</taxon>
        <taxon>Vertebrata</taxon>
        <taxon>Euteleostomi</taxon>
        <taxon>Amphibia</taxon>
        <taxon>Batrachia</taxon>
        <taxon>Anura</taxon>
        <taxon>Pelobatoidea</taxon>
        <taxon>Pelobatidae</taxon>
        <taxon>Pelobates</taxon>
    </lineage>
</organism>
<name>A0AAD1S8R3_PELCU</name>
<dbReference type="AlphaFoldDB" id="A0AAD1S8R3"/>
<accession>A0AAD1S8R3</accession>
<feature type="compositionally biased region" description="Basic residues" evidence="1">
    <location>
        <begin position="13"/>
        <end position="27"/>
    </location>
</feature>
<evidence type="ECO:0000313" key="2">
    <source>
        <dbReference type="EMBL" id="CAH2293426.1"/>
    </source>
</evidence>
<keyword evidence="3" id="KW-1185">Reference proteome</keyword>
<dbReference type="EMBL" id="OW240916">
    <property type="protein sequence ID" value="CAH2293426.1"/>
    <property type="molecule type" value="Genomic_DNA"/>
</dbReference>
<sequence length="105" mass="11284">MAVQDGALPRNRAAGRAKSTRKGKRARVHDNDASNSDPSGEIGSDTTDYTSYEEGDSDAEAGSDASALPPSEEQGICDPQGYPLFDPDDLRHPRSAEWDPTRAYS</sequence>
<dbReference type="Proteomes" id="UP001295444">
    <property type="component" value="Chromosome 05"/>
</dbReference>
<evidence type="ECO:0000313" key="3">
    <source>
        <dbReference type="Proteomes" id="UP001295444"/>
    </source>
</evidence>
<feature type="region of interest" description="Disordered" evidence="1">
    <location>
        <begin position="1"/>
        <end position="105"/>
    </location>
</feature>
<protein>
    <submittedName>
        <fullName evidence="2">Uncharacterized protein</fullName>
    </submittedName>
</protein>
<gene>
    <name evidence="2" type="ORF">PECUL_23A034126</name>
</gene>
<proteinExistence type="predicted"/>
<feature type="compositionally biased region" description="Acidic residues" evidence="1">
    <location>
        <begin position="51"/>
        <end position="61"/>
    </location>
</feature>
<reference evidence="2" key="1">
    <citation type="submission" date="2022-03" db="EMBL/GenBank/DDBJ databases">
        <authorList>
            <person name="Alioto T."/>
            <person name="Alioto T."/>
            <person name="Gomez Garrido J."/>
        </authorList>
    </citation>
    <scope>NUCLEOTIDE SEQUENCE</scope>
</reference>
<evidence type="ECO:0000256" key="1">
    <source>
        <dbReference type="SAM" id="MobiDB-lite"/>
    </source>
</evidence>